<dbReference type="GO" id="GO:0048167">
    <property type="term" value="P:regulation of synaptic plasticity"/>
    <property type="evidence" value="ECO:0007669"/>
    <property type="project" value="TreeGrafter"/>
</dbReference>
<proteinExistence type="predicted"/>
<dbReference type="EMBL" id="CABDUW010000007">
    <property type="protein sequence ID" value="VTJ51618.1"/>
    <property type="molecule type" value="Genomic_DNA"/>
</dbReference>
<organism evidence="6 7">
    <name type="scientific">Marmota monax</name>
    <name type="common">Woodchuck</name>
    <dbReference type="NCBI Taxonomy" id="9995"/>
    <lineage>
        <taxon>Eukaryota</taxon>
        <taxon>Metazoa</taxon>
        <taxon>Chordata</taxon>
        <taxon>Craniata</taxon>
        <taxon>Vertebrata</taxon>
        <taxon>Euteleostomi</taxon>
        <taxon>Mammalia</taxon>
        <taxon>Eutheria</taxon>
        <taxon>Euarchontoglires</taxon>
        <taxon>Glires</taxon>
        <taxon>Rodentia</taxon>
        <taxon>Sciuromorpha</taxon>
        <taxon>Sciuridae</taxon>
        <taxon>Xerinae</taxon>
        <taxon>Marmotini</taxon>
        <taxon>Marmota</taxon>
    </lineage>
</organism>
<dbReference type="GO" id="GO:0044325">
    <property type="term" value="F:transmembrane transporter binding"/>
    <property type="evidence" value="ECO:0007669"/>
    <property type="project" value="TreeGrafter"/>
</dbReference>
<evidence type="ECO:0000259" key="5">
    <source>
        <dbReference type="PROSITE" id="PS50004"/>
    </source>
</evidence>
<gene>
    <name evidence="6" type="ORF">MONAX_5E030280</name>
</gene>
<dbReference type="InterPro" id="IPR035892">
    <property type="entry name" value="C2_domain_sf"/>
</dbReference>
<dbReference type="GO" id="GO:0048791">
    <property type="term" value="P:calcium ion-regulated exocytosis of neurotransmitter"/>
    <property type="evidence" value="ECO:0007669"/>
    <property type="project" value="TreeGrafter"/>
</dbReference>
<dbReference type="PANTHER" id="PTHR12157:SF15">
    <property type="entry name" value="REGULATING SYNAPTIC MEMBRANE EXOCYTOSIS PROTEIN 2"/>
    <property type="match status" value="1"/>
</dbReference>
<dbReference type="GO" id="GO:0048788">
    <property type="term" value="C:cytoskeleton of presynaptic active zone"/>
    <property type="evidence" value="ECO:0007669"/>
    <property type="project" value="TreeGrafter"/>
</dbReference>
<dbReference type="PANTHER" id="PTHR12157">
    <property type="entry name" value="REGULATING SYNAPTIC MEMBRANE EXOCYTOSIS PROTEIN"/>
    <property type="match status" value="1"/>
</dbReference>
<accession>A0A5E4A3C8</accession>
<comment type="subcellular location">
    <subcellularLocation>
        <location evidence="4">Synapse</location>
    </subcellularLocation>
</comment>
<sequence length="57" mass="7137">DKNKRRTKTVKKTLEPKWNQTFIYSPVHRREFRERMLEITLWDQARVREEESEFLGE</sequence>
<dbReference type="GO" id="GO:2000300">
    <property type="term" value="P:regulation of synaptic vesicle exocytosis"/>
    <property type="evidence" value="ECO:0007669"/>
    <property type="project" value="TreeGrafter"/>
</dbReference>
<dbReference type="AlphaFoldDB" id="A0A5E4A3C8"/>
<evidence type="ECO:0000256" key="2">
    <source>
        <dbReference type="ARBA" id="ARBA00022775"/>
    </source>
</evidence>
<name>A0A5E4A3C8_MARMO</name>
<evidence type="ECO:0000313" key="6">
    <source>
        <dbReference type="EMBL" id="VTJ51618.1"/>
    </source>
</evidence>
<evidence type="ECO:0000313" key="7">
    <source>
        <dbReference type="Proteomes" id="UP000335636"/>
    </source>
</evidence>
<keyword evidence="3" id="KW-0770">Synapse</keyword>
<dbReference type="InterPro" id="IPR039032">
    <property type="entry name" value="Rim-like"/>
</dbReference>
<keyword evidence="1" id="KW-0268">Exocytosis</keyword>
<feature type="non-terminal residue" evidence="6">
    <location>
        <position position="57"/>
    </location>
</feature>
<evidence type="ECO:0000256" key="1">
    <source>
        <dbReference type="ARBA" id="ARBA00022483"/>
    </source>
</evidence>
<dbReference type="GO" id="GO:0031267">
    <property type="term" value="F:small GTPase binding"/>
    <property type="evidence" value="ECO:0007669"/>
    <property type="project" value="InterPro"/>
</dbReference>
<dbReference type="GO" id="GO:0042734">
    <property type="term" value="C:presynaptic membrane"/>
    <property type="evidence" value="ECO:0007669"/>
    <property type="project" value="TreeGrafter"/>
</dbReference>
<keyword evidence="2" id="KW-0532">Neurotransmitter transport</keyword>
<dbReference type="InterPro" id="IPR000008">
    <property type="entry name" value="C2_dom"/>
</dbReference>
<dbReference type="Pfam" id="PF00168">
    <property type="entry name" value="C2"/>
    <property type="match status" value="1"/>
</dbReference>
<dbReference type="Gene3D" id="2.60.40.150">
    <property type="entry name" value="C2 domain"/>
    <property type="match status" value="1"/>
</dbReference>
<dbReference type="GO" id="GO:0042391">
    <property type="term" value="P:regulation of membrane potential"/>
    <property type="evidence" value="ECO:0007669"/>
    <property type="project" value="TreeGrafter"/>
</dbReference>
<comment type="caution">
    <text evidence="6">The sequence shown here is derived from an EMBL/GenBank/DDBJ whole genome shotgun (WGS) entry which is preliminary data.</text>
</comment>
<keyword evidence="7" id="KW-1185">Reference proteome</keyword>
<evidence type="ECO:0000256" key="3">
    <source>
        <dbReference type="ARBA" id="ARBA00023018"/>
    </source>
</evidence>
<evidence type="ECO:0000256" key="4">
    <source>
        <dbReference type="ARBA" id="ARBA00034103"/>
    </source>
</evidence>
<keyword evidence="2" id="KW-0813">Transport</keyword>
<dbReference type="PROSITE" id="PS50004">
    <property type="entry name" value="C2"/>
    <property type="match status" value="1"/>
</dbReference>
<dbReference type="Proteomes" id="UP000335636">
    <property type="component" value="Unassembled WGS sequence"/>
</dbReference>
<feature type="domain" description="C2" evidence="5">
    <location>
        <begin position="1"/>
        <end position="57"/>
    </location>
</feature>
<dbReference type="SUPFAM" id="SSF49562">
    <property type="entry name" value="C2 domain (Calcium/lipid-binding domain, CaLB)"/>
    <property type="match status" value="1"/>
</dbReference>
<protein>
    <recommendedName>
        <fullName evidence="5">C2 domain-containing protein</fullName>
    </recommendedName>
</protein>
<feature type="non-terminal residue" evidence="6">
    <location>
        <position position="1"/>
    </location>
</feature>
<dbReference type="GO" id="GO:0050806">
    <property type="term" value="P:positive regulation of synaptic transmission"/>
    <property type="evidence" value="ECO:0007669"/>
    <property type="project" value="TreeGrafter"/>
</dbReference>
<reference evidence="6" key="1">
    <citation type="submission" date="2019-04" db="EMBL/GenBank/DDBJ databases">
        <authorList>
            <person name="Alioto T."/>
            <person name="Alioto T."/>
        </authorList>
    </citation>
    <scope>NUCLEOTIDE SEQUENCE [LARGE SCALE GENOMIC DNA]</scope>
</reference>